<dbReference type="InterPro" id="IPR012337">
    <property type="entry name" value="RNaseH-like_sf"/>
</dbReference>
<dbReference type="Gene3D" id="3.30.420.10">
    <property type="entry name" value="Ribonuclease H-like superfamily/Ribonuclease H"/>
    <property type="match status" value="1"/>
</dbReference>
<dbReference type="RefSeq" id="WP_394849457.1">
    <property type="nucleotide sequence ID" value="NZ_CP089982.1"/>
</dbReference>
<dbReference type="Proteomes" id="UP001379533">
    <property type="component" value="Chromosome"/>
</dbReference>
<keyword evidence="4" id="KW-1185">Reference proteome</keyword>
<proteinExistence type="predicted"/>
<evidence type="ECO:0000256" key="1">
    <source>
        <dbReference type="SAM" id="MobiDB-lite"/>
    </source>
</evidence>
<feature type="compositionally biased region" description="Basic residues" evidence="1">
    <location>
        <begin position="405"/>
        <end position="414"/>
    </location>
</feature>
<feature type="domain" description="YprB ribonuclease H-like" evidence="2">
    <location>
        <begin position="125"/>
        <end position="290"/>
    </location>
</feature>
<gene>
    <name evidence="3" type="ORF">LZC95_18670</name>
</gene>
<feature type="region of interest" description="Disordered" evidence="1">
    <location>
        <begin position="395"/>
        <end position="438"/>
    </location>
</feature>
<accession>A0ABZ2KJI6</accession>
<dbReference type="PANTHER" id="PTHR38462:SF1">
    <property type="entry name" value="YPRB RIBONUCLEASE H-LIKE DOMAIN-CONTAINING PROTEIN"/>
    <property type="match status" value="1"/>
</dbReference>
<organism evidence="3 4">
    <name type="scientific">Pendulispora brunnea</name>
    <dbReference type="NCBI Taxonomy" id="2905690"/>
    <lineage>
        <taxon>Bacteria</taxon>
        <taxon>Pseudomonadati</taxon>
        <taxon>Myxococcota</taxon>
        <taxon>Myxococcia</taxon>
        <taxon>Myxococcales</taxon>
        <taxon>Sorangiineae</taxon>
        <taxon>Pendulisporaceae</taxon>
        <taxon>Pendulispora</taxon>
    </lineage>
</organism>
<protein>
    <submittedName>
        <fullName evidence="3">Ribonuclease H-like domain-containing protein</fullName>
    </submittedName>
</protein>
<dbReference type="InterPro" id="IPR038720">
    <property type="entry name" value="YprB_RNase_H-like_dom"/>
</dbReference>
<dbReference type="SUPFAM" id="SSF53098">
    <property type="entry name" value="Ribonuclease H-like"/>
    <property type="match status" value="1"/>
</dbReference>
<evidence type="ECO:0000259" key="2">
    <source>
        <dbReference type="Pfam" id="PF13482"/>
    </source>
</evidence>
<dbReference type="InterPro" id="IPR036397">
    <property type="entry name" value="RNaseH_sf"/>
</dbReference>
<dbReference type="EMBL" id="CP089982">
    <property type="protein sequence ID" value="WXA98837.1"/>
    <property type="molecule type" value="Genomic_DNA"/>
</dbReference>
<evidence type="ECO:0000313" key="3">
    <source>
        <dbReference type="EMBL" id="WXA98837.1"/>
    </source>
</evidence>
<reference evidence="3 4" key="1">
    <citation type="submission" date="2021-12" db="EMBL/GenBank/DDBJ databases">
        <title>Discovery of the Pendulisporaceae a myxobacterial family with distinct sporulation behavior and unique specialized metabolism.</title>
        <authorList>
            <person name="Garcia R."/>
            <person name="Popoff A."/>
            <person name="Bader C.D."/>
            <person name="Loehr J."/>
            <person name="Walesch S."/>
            <person name="Walt C."/>
            <person name="Boldt J."/>
            <person name="Bunk B."/>
            <person name="Haeckl F.J.F.P.J."/>
            <person name="Gunesch A.P."/>
            <person name="Birkelbach J."/>
            <person name="Nuebel U."/>
            <person name="Pietschmann T."/>
            <person name="Bach T."/>
            <person name="Mueller R."/>
        </authorList>
    </citation>
    <scope>NUCLEOTIDE SEQUENCE [LARGE SCALE GENOMIC DNA]</scope>
    <source>
        <strain evidence="3 4">MSr12523</strain>
    </source>
</reference>
<evidence type="ECO:0000313" key="4">
    <source>
        <dbReference type="Proteomes" id="UP001379533"/>
    </source>
</evidence>
<dbReference type="PANTHER" id="PTHR38462">
    <property type="entry name" value="EXONUCLEASE-LIKE PROTEIN"/>
    <property type="match status" value="1"/>
</dbReference>
<sequence length="438" mass="47880">MSLRSKLSRLSDLAGETPALLKSEKSEPATPLAPTLEHLRAKMNAILERSGIEKPPAPRPVDTDDLPFASIETDLGLLHVRTFRLSPAHRTGRAPLLPARDASTELLALLALDPSLQACQLGGALYLDTETTGLSGGTGTVAFLVGLAFWEGGDLVVEQLLVRELGEEAPMLERVAMRLRKATMIVTFNGKAFDMPLLRTRFVMNRIEAPEGLPHLDLLHVARRLHKPRGITCRLTNIEREILGFERDNDVDSADVSACYFHFLRTGDGSALRRVVEHNSWDVVSMAALVGLYGEPLEGSQLDPEDLIGVARTLKRAGAMDGAAAAAETAVQRGAGHESIRVRAEIAKARGDRARALRDYAELAEKIDCDRVRLELAKLYEHYVKEPARALALVEQGTAESEPSRRHRAARLTRKARDQGLGVRDQGRGTGSLFRGLP</sequence>
<name>A0ABZ2KJI6_9BACT</name>
<dbReference type="Pfam" id="PF13482">
    <property type="entry name" value="RNase_H_2"/>
    <property type="match status" value="1"/>
</dbReference>